<proteinExistence type="predicted"/>
<name>A0A6J6G2B6_9ZZZZ</name>
<protein>
    <submittedName>
        <fullName evidence="1">Unannotated protein</fullName>
    </submittedName>
</protein>
<accession>A0A6J6G2B6</accession>
<gene>
    <name evidence="1" type="ORF">UFOPK1788_00759</name>
</gene>
<dbReference type="AlphaFoldDB" id="A0A6J6G2B6"/>
<reference evidence="1" key="1">
    <citation type="submission" date="2020-05" db="EMBL/GenBank/DDBJ databases">
        <authorList>
            <person name="Chiriac C."/>
            <person name="Salcher M."/>
            <person name="Ghai R."/>
            <person name="Kavagutti S V."/>
        </authorList>
    </citation>
    <scope>NUCLEOTIDE SEQUENCE</scope>
</reference>
<sequence>MLLLFDAAEKNCVGIFALAHDGLVVADIETTGNRSDSRNFYSLLKIIGCLLRRGRDRVTSGICLGCQCPQHANENVDHELGNGNKLRGIFRHEVVCCDEPDSPLVRLTSDSPPHVHVGLDVRDVRLYLVKDCTRVWVNLPGKCESKPRVVEPFP</sequence>
<organism evidence="1">
    <name type="scientific">freshwater metagenome</name>
    <dbReference type="NCBI Taxonomy" id="449393"/>
    <lineage>
        <taxon>unclassified sequences</taxon>
        <taxon>metagenomes</taxon>
        <taxon>ecological metagenomes</taxon>
    </lineage>
</organism>
<dbReference type="EMBL" id="CAEZUE010000091">
    <property type="protein sequence ID" value="CAB4595346.1"/>
    <property type="molecule type" value="Genomic_DNA"/>
</dbReference>
<evidence type="ECO:0000313" key="1">
    <source>
        <dbReference type="EMBL" id="CAB4595346.1"/>
    </source>
</evidence>